<reference evidence="3" key="2">
    <citation type="submission" date="2017-12" db="EMBL/GenBank/DDBJ databases">
        <title>Genome Sequencing Reveals a Rich Biosynthetic Potential.</title>
        <authorList>
            <person name="Bertrand R.L."/>
            <person name="Abdel-Hameed M.E."/>
            <person name="Sorensen J.L."/>
        </authorList>
    </citation>
    <scope>NUCLEOTIDE SEQUENCE</scope>
</reference>
<feature type="region of interest" description="Disordered" evidence="1">
    <location>
        <begin position="1"/>
        <end position="67"/>
    </location>
</feature>
<name>A0A1Z1CDY3_CLAUC</name>
<evidence type="ECO:0000313" key="2">
    <source>
        <dbReference type="EMBL" id="ANM86322.1"/>
    </source>
</evidence>
<dbReference type="EMBL" id="KX264248">
    <property type="protein sequence ID" value="ANM86322.1"/>
    <property type="molecule type" value="Genomic_DNA"/>
</dbReference>
<feature type="compositionally biased region" description="Polar residues" evidence="1">
    <location>
        <begin position="38"/>
        <end position="59"/>
    </location>
</feature>
<dbReference type="AlphaFoldDB" id="A0A1Z1CDY3"/>
<organism evidence="2">
    <name type="scientific">Cladonia uncialis subsp. uncialis</name>
    <dbReference type="NCBI Taxonomy" id="180999"/>
    <lineage>
        <taxon>Eukaryota</taxon>
        <taxon>Fungi</taxon>
        <taxon>Dikarya</taxon>
        <taxon>Ascomycota</taxon>
        <taxon>Pezizomycotina</taxon>
        <taxon>Lecanoromycetes</taxon>
        <taxon>OSLEUM clade</taxon>
        <taxon>Lecanoromycetidae</taxon>
        <taxon>Lecanorales</taxon>
        <taxon>Lecanorineae</taxon>
        <taxon>Cladoniaceae</taxon>
        <taxon>Cladonia</taxon>
    </lineage>
</organism>
<sequence length="131" mass="13819">MSGNPPQPTKISRRQRLLAQFTSKGRASSPLPSLSPEARSNQTATSSSAQITNSLSTQDASSSAAPAVPVSADLSIASIGPLSSPQATSTPPSNPDLLDDVLKRLSDDDRVILQDYMFNNAIINIWNLSTP</sequence>
<dbReference type="EMBL" id="MG777490">
    <property type="protein sequence ID" value="AUW31043.1"/>
    <property type="molecule type" value="Genomic_DNA"/>
</dbReference>
<proteinExistence type="predicted"/>
<reference evidence="2" key="1">
    <citation type="submission" date="2016-05" db="EMBL/GenBank/DDBJ databases">
        <title>Lichen genome sequencing reveals its rich biosynthetic potential.</title>
        <authorList>
            <person name="Bertrand R.L."/>
            <person name="Abdel-Hameed M."/>
            <person name="Sorensen J.L."/>
        </authorList>
    </citation>
    <scope>NUCLEOTIDE SEQUENCE</scope>
</reference>
<feature type="region of interest" description="Disordered" evidence="1">
    <location>
        <begin position="80"/>
        <end position="100"/>
    </location>
</feature>
<evidence type="ECO:0000313" key="3">
    <source>
        <dbReference type="EMBL" id="AUW31043.1"/>
    </source>
</evidence>
<feature type="compositionally biased region" description="Polar residues" evidence="1">
    <location>
        <begin position="81"/>
        <end position="91"/>
    </location>
</feature>
<evidence type="ECO:0000256" key="1">
    <source>
        <dbReference type="SAM" id="MobiDB-lite"/>
    </source>
</evidence>
<accession>A0A1Z1CDY3</accession>
<protein>
    <submittedName>
        <fullName evidence="2">Uncharacterized protein</fullName>
    </submittedName>
</protein>